<reference evidence="2 3" key="1">
    <citation type="journal article" date="2014" name="Genome Announc.">
        <title>Draft Genome Sequence of Lysobacter capsici AZ78, a Bacterium Antagonistic to Plant-Pathogenic Oomycetes.</title>
        <authorList>
            <person name="Puopolo G."/>
            <person name="Sonego P."/>
            <person name="Engelen K."/>
            <person name="Pertot I."/>
        </authorList>
    </citation>
    <scope>NUCLEOTIDE SEQUENCE [LARGE SCALE GENOMIC DNA]</scope>
    <source>
        <strain evidence="2 3">AZ78</strain>
    </source>
</reference>
<keyword evidence="3" id="KW-1185">Reference proteome</keyword>
<protein>
    <submittedName>
        <fullName evidence="2">Uncharacterized protein</fullName>
    </submittedName>
</protein>
<evidence type="ECO:0000313" key="2">
    <source>
        <dbReference type="EMBL" id="KWS02706.1"/>
    </source>
</evidence>
<feature type="compositionally biased region" description="Basic and acidic residues" evidence="1">
    <location>
        <begin position="96"/>
        <end position="105"/>
    </location>
</feature>
<accession>A0A125U0G1</accession>
<sequence>MAENRVPAGLSCSSLGAASKRQEIIAQNAVSRESDSHAETSTWRGFSAALQHWVRGWIGVTCVRGFGECRRWTPNGLWRSFCARVGPPSQVHRPGKRESVARSESRPTSLVLRSFKRATLSQAVIPAKAGIQ</sequence>
<feature type="region of interest" description="Disordered" evidence="1">
    <location>
        <begin position="87"/>
        <end position="106"/>
    </location>
</feature>
<comment type="caution">
    <text evidence="2">The sequence shown here is derived from an EMBL/GenBank/DDBJ whole genome shotgun (WGS) entry which is preliminary data.</text>
</comment>
<dbReference type="AlphaFoldDB" id="A0A125U0G1"/>
<organism evidence="2 3">
    <name type="scientific">Lysobacter capsici AZ78</name>
    <dbReference type="NCBI Taxonomy" id="1444315"/>
    <lineage>
        <taxon>Bacteria</taxon>
        <taxon>Pseudomonadati</taxon>
        <taxon>Pseudomonadota</taxon>
        <taxon>Gammaproteobacteria</taxon>
        <taxon>Lysobacterales</taxon>
        <taxon>Lysobacteraceae</taxon>
        <taxon>Lysobacter</taxon>
    </lineage>
</organism>
<dbReference type="Proteomes" id="UP000023435">
    <property type="component" value="Unassembled WGS sequence"/>
</dbReference>
<evidence type="ECO:0000313" key="3">
    <source>
        <dbReference type="Proteomes" id="UP000023435"/>
    </source>
</evidence>
<proteinExistence type="predicted"/>
<dbReference type="EMBL" id="JAJA02000001">
    <property type="protein sequence ID" value="KWS02706.1"/>
    <property type="molecule type" value="Genomic_DNA"/>
</dbReference>
<evidence type="ECO:0000256" key="1">
    <source>
        <dbReference type="SAM" id="MobiDB-lite"/>
    </source>
</evidence>
<name>A0A125U0G1_9GAMM</name>
<gene>
    <name evidence="2" type="ORF">AZ78_0250</name>
</gene>